<gene>
    <name evidence="2" type="ORF">GSLYS_00015172001</name>
</gene>
<protein>
    <recommendedName>
        <fullName evidence="4">NERD domain-containing protein</fullName>
    </recommendedName>
</protein>
<accession>A0AAV2I5T6</accession>
<reference evidence="2 3" key="1">
    <citation type="submission" date="2024-04" db="EMBL/GenBank/DDBJ databases">
        <authorList>
            <consortium name="Genoscope - CEA"/>
            <person name="William W."/>
        </authorList>
    </citation>
    <scope>NUCLEOTIDE SEQUENCE [LARGE SCALE GENOMIC DNA]</scope>
</reference>
<evidence type="ECO:0008006" key="4">
    <source>
        <dbReference type="Google" id="ProtNLM"/>
    </source>
</evidence>
<keyword evidence="3" id="KW-1185">Reference proteome</keyword>
<dbReference type="AlphaFoldDB" id="A0AAV2I5T6"/>
<feature type="region of interest" description="Disordered" evidence="1">
    <location>
        <begin position="1"/>
        <end position="21"/>
    </location>
</feature>
<feature type="region of interest" description="Disordered" evidence="1">
    <location>
        <begin position="776"/>
        <end position="818"/>
    </location>
</feature>
<dbReference type="Proteomes" id="UP001497497">
    <property type="component" value="Unassembled WGS sequence"/>
</dbReference>
<evidence type="ECO:0000256" key="1">
    <source>
        <dbReference type="SAM" id="MobiDB-lite"/>
    </source>
</evidence>
<proteinExistence type="predicted"/>
<dbReference type="SUPFAM" id="SSF52540">
    <property type="entry name" value="P-loop containing nucleoside triphosphate hydrolases"/>
    <property type="match status" value="1"/>
</dbReference>
<dbReference type="InterPro" id="IPR027417">
    <property type="entry name" value="P-loop_NTPase"/>
</dbReference>
<feature type="compositionally biased region" description="Basic and acidic residues" evidence="1">
    <location>
        <begin position="799"/>
        <end position="811"/>
    </location>
</feature>
<evidence type="ECO:0000313" key="3">
    <source>
        <dbReference type="Proteomes" id="UP001497497"/>
    </source>
</evidence>
<dbReference type="EMBL" id="CAXITT010000439">
    <property type="protein sequence ID" value="CAL1541566.1"/>
    <property type="molecule type" value="Genomic_DNA"/>
</dbReference>
<comment type="caution">
    <text evidence="2">The sequence shown here is derived from an EMBL/GenBank/DDBJ whole genome shotgun (WGS) entry which is preliminary data.</text>
</comment>
<organism evidence="2 3">
    <name type="scientific">Lymnaea stagnalis</name>
    <name type="common">Great pond snail</name>
    <name type="synonym">Helix stagnalis</name>
    <dbReference type="NCBI Taxonomy" id="6523"/>
    <lineage>
        <taxon>Eukaryota</taxon>
        <taxon>Metazoa</taxon>
        <taxon>Spiralia</taxon>
        <taxon>Lophotrochozoa</taxon>
        <taxon>Mollusca</taxon>
        <taxon>Gastropoda</taxon>
        <taxon>Heterobranchia</taxon>
        <taxon>Euthyneura</taxon>
        <taxon>Panpulmonata</taxon>
        <taxon>Hygrophila</taxon>
        <taxon>Lymnaeoidea</taxon>
        <taxon>Lymnaeidae</taxon>
        <taxon>Lymnaea</taxon>
    </lineage>
</organism>
<name>A0AAV2I5T6_LYMST</name>
<sequence length="869" mass="99691">MTKRKKNKSQPPDGKPNSIDAEVTDLIIRIRETDNSSGTRTEMFREEALVDFLQKNVEQLYPRIGWETYRVPDVHMNKGKEGKKFDDTIAECPPRQETDSRSDRAHSFVSDMIYNLSLELREMRIPPFFIISSYEYDHFLSRLKAHFDTKPNASEMKEVNVPKGSGHERGEVDIMIVLPGHVIFVEVKAVGDNFGEYACDRKGVIRQTLEKAGHQLVRDVEVFRHVFKDLDLDNFRLTKIAALPNLDRKSVHDTLTENSELQEKCQDYKFLCKEDMPKDRYKYQTDFEVFKKWWLQNVFSREETKHLTYKFLILIFTLKVCSCLFVVLQALKAQSEEEERTAMNQVKVIVGRYVGFLSVVSVSTNSNSTLHRIEVRRKGQATWLVGKRFSDIVLTDSQMTYIRHNIKLGYLCGPPGSGKTVVLAVRARRWILDKQNYVVVVNMYRGAPGRAIGKQIFKTITDNSNEDLKKKLVDHCLEIEIDVETFKKEDFLVGIKAKWDDIGQQGEKLLFLVDEIYVERYWQCVLNSLREDFAESSLWFAGLYGKQPSGFETMELKKVIRCPPKIQSVLMLIDWDDNRKSCYVRDGTTADLPTDGPTVLTIRHLHHGEFAKRPPAQCLLCGAALLRLFQDELHVEKPGKGHEQSDLKECSLKCSDVLFLVNMPRSKYKADSDGYLDASVDTYKDFMKSFIDCPMLTALTDAGYPIAVHKKLNCPGLISDIPNEVINVTWIYTYQGLENKVIVFIPGDEGLPEDADLERYLVDPLLNIPCPGLQGQKVEQDSGSECSNSSCTDSEDNEEVLKPGQDKHLNKLPESSQDFGEIPDQHVQALLSESFHFREEDVNRYSRWDKNNLFITASRCTAQLILITR</sequence>
<evidence type="ECO:0000313" key="2">
    <source>
        <dbReference type="EMBL" id="CAL1541566.1"/>
    </source>
</evidence>
<feature type="compositionally biased region" description="Polar residues" evidence="1">
    <location>
        <begin position="781"/>
        <end position="792"/>
    </location>
</feature>